<proteinExistence type="inferred from homology"/>
<evidence type="ECO:0000256" key="3">
    <source>
        <dbReference type="ARBA" id="ARBA00006810"/>
    </source>
</evidence>
<dbReference type="CTD" id="4508"/>
<dbReference type="SUPFAM" id="SSF81336">
    <property type="entry name" value="F1F0 ATP synthase subunit A"/>
    <property type="match status" value="1"/>
</dbReference>
<feature type="transmembrane region" description="Helical" evidence="14">
    <location>
        <begin position="156"/>
        <end position="176"/>
    </location>
</feature>
<dbReference type="RefSeq" id="YP_009539803.1">
    <property type="nucleotide sequence ID" value="NC_039949.1"/>
</dbReference>
<sequence>MMMNLFSIFDPSTSMKFELNWLTLSIFLIFMPKNFWFKKSKLFHLFMMMFYFLFKEMSQLLNFKNFNNIIFFLMIFYLILFFNFFGLFPYIFTPTSQLTITLSFSLTIWLSLMLFFWFNYPKIMFAHLVPSGTPSILMPFMVMIELISNFIRPSTLAIRLTANMMAGHLLLCLLGSTGPNSLNFSILIILIIAQNLLFILEMAVSMIQSYVFMTLSSLYSNET</sequence>
<dbReference type="NCBIfam" id="TIGR01131">
    <property type="entry name" value="ATP_synt_6_or_A"/>
    <property type="match status" value="1"/>
</dbReference>
<dbReference type="AlphaFoldDB" id="A0A3G3FWD3"/>
<dbReference type="GO" id="GO:0046933">
    <property type="term" value="F:proton-transporting ATP synthase activity, rotational mechanism"/>
    <property type="evidence" value="ECO:0007669"/>
    <property type="project" value="TreeGrafter"/>
</dbReference>
<evidence type="ECO:0000256" key="2">
    <source>
        <dbReference type="ARBA" id="ARBA00004141"/>
    </source>
</evidence>
<gene>
    <name evidence="15" type="primary">ATP6</name>
</gene>
<evidence type="ECO:0000256" key="14">
    <source>
        <dbReference type="SAM" id="Phobius"/>
    </source>
</evidence>
<reference evidence="15" key="1">
    <citation type="journal article" date="2018" name="Zookeys">
        <title>The complete mitochondrial genome of Orancistrocerus aterrimus aterrimus and comparative analysis in the family Vespidae (Hymenoptera, Vespidae, Eumeninae).</title>
        <authorList>
            <person name="Zhang Q."/>
            <person name="Huang P."/>
            <person name="Chen B."/>
            <person name="Li T.-J."/>
        </authorList>
    </citation>
    <scope>NUCLEOTIDE SEQUENCE</scope>
</reference>
<evidence type="ECO:0000256" key="1">
    <source>
        <dbReference type="ARBA" id="ARBA00002070"/>
    </source>
</evidence>
<comment type="function">
    <text evidence="1">Mitochondrial membrane ATP synthase (F(1)F(0) ATP synthase or Complex V) produces ATP from ADP in the presence of a proton gradient across the membrane which is generated by electron transport complexes of the respiratory chain. F-type ATPases consist of two structural domains, F(1) - containing the extramembraneous catalytic core and F(0) - containing the membrane proton channel, linked together by a central stalk and a peripheral stalk. During catalysis, ATP synthesis in the catalytic domain of F(1) is coupled via a rotary mechanism of the central stalk subunits to proton translocation. Key component of the proton channel; it may play a direct role in the translocation of protons across the membrane.</text>
</comment>
<accession>A0A3G3FWD3</accession>
<keyword evidence="15" id="KW-0496">Mitochondrion</keyword>
<feature type="transmembrane region" description="Helical" evidence="14">
    <location>
        <begin position="124"/>
        <end position="144"/>
    </location>
</feature>
<feature type="transmembrane region" description="Helical" evidence="14">
    <location>
        <begin position="69"/>
        <end position="91"/>
    </location>
</feature>
<comment type="subcellular location">
    <subcellularLocation>
        <location evidence="2">Membrane</location>
        <topology evidence="2">Multi-pass membrane protein</topology>
    </subcellularLocation>
    <subcellularLocation>
        <location evidence="13">Mitochondrion inner membrane</location>
        <topology evidence="13">Multi-pass membrane protein</topology>
    </subcellularLocation>
</comment>
<dbReference type="Pfam" id="PF00119">
    <property type="entry name" value="ATP-synt_A"/>
    <property type="match status" value="1"/>
</dbReference>
<keyword evidence="12" id="KW-0066">ATP synthesis</keyword>
<evidence type="ECO:0000256" key="6">
    <source>
        <dbReference type="ARBA" id="ARBA00022547"/>
    </source>
</evidence>
<keyword evidence="5" id="KW-0813">Transport</keyword>
<keyword evidence="6" id="KW-0138">CF(0)</keyword>
<evidence type="ECO:0000256" key="7">
    <source>
        <dbReference type="ARBA" id="ARBA00022692"/>
    </source>
</evidence>
<keyword evidence="9 14" id="KW-1133">Transmembrane helix</keyword>
<dbReference type="InterPro" id="IPR000568">
    <property type="entry name" value="ATP_synth_F0_asu"/>
</dbReference>
<feature type="transmembrane region" description="Helical" evidence="14">
    <location>
        <begin position="182"/>
        <end position="204"/>
    </location>
</feature>
<evidence type="ECO:0000256" key="4">
    <source>
        <dbReference type="ARBA" id="ARBA00011648"/>
    </source>
</evidence>
<comment type="similarity">
    <text evidence="3">Belongs to the ATPase A chain family.</text>
</comment>
<evidence type="ECO:0000256" key="10">
    <source>
        <dbReference type="ARBA" id="ARBA00023065"/>
    </source>
</evidence>
<dbReference type="InterPro" id="IPR023011">
    <property type="entry name" value="ATP_synth_F0_asu_AS"/>
</dbReference>
<evidence type="ECO:0000256" key="8">
    <source>
        <dbReference type="ARBA" id="ARBA00022781"/>
    </source>
</evidence>
<dbReference type="InterPro" id="IPR035908">
    <property type="entry name" value="F0_ATP_A_sf"/>
</dbReference>
<protein>
    <recommendedName>
        <fullName evidence="13">ATP synthase subunit a</fullName>
    </recommendedName>
</protein>
<keyword evidence="11 14" id="KW-0472">Membrane</keyword>
<feature type="transmembrane region" description="Helical" evidence="14">
    <location>
        <begin position="98"/>
        <end position="118"/>
    </location>
</feature>
<evidence type="ECO:0000256" key="9">
    <source>
        <dbReference type="ARBA" id="ARBA00022989"/>
    </source>
</evidence>
<dbReference type="EMBL" id="KY941926">
    <property type="protein sequence ID" value="AYQ18923.1"/>
    <property type="molecule type" value="Genomic_DNA"/>
</dbReference>
<dbReference type="GeneID" id="38460467"/>
<geneLocation type="mitochondrion" evidence="15"/>
<dbReference type="GO" id="GO:0005743">
    <property type="term" value="C:mitochondrial inner membrane"/>
    <property type="evidence" value="ECO:0007669"/>
    <property type="project" value="UniProtKB-SubCell"/>
</dbReference>
<dbReference type="GO" id="GO:0045259">
    <property type="term" value="C:proton-transporting ATP synthase complex"/>
    <property type="evidence" value="ECO:0007669"/>
    <property type="project" value="UniProtKB-KW"/>
</dbReference>
<organism evidence="15">
    <name type="scientific">Orancistrocerus aterrimus</name>
    <dbReference type="NCBI Taxonomy" id="2485977"/>
    <lineage>
        <taxon>Eukaryota</taxon>
        <taxon>Metazoa</taxon>
        <taxon>Ecdysozoa</taxon>
        <taxon>Arthropoda</taxon>
        <taxon>Hexapoda</taxon>
        <taxon>Insecta</taxon>
        <taxon>Pterygota</taxon>
        <taxon>Neoptera</taxon>
        <taxon>Endopterygota</taxon>
        <taxon>Hymenoptera</taxon>
        <taxon>Apocrita</taxon>
        <taxon>Aculeata</taxon>
        <taxon>Vespoidea</taxon>
        <taxon>Vespidae</taxon>
        <taxon>Eumeninae</taxon>
        <taxon>Orancistrocerus</taxon>
    </lineage>
</organism>
<keyword evidence="7 14" id="KW-0812">Transmembrane</keyword>
<evidence type="ECO:0000256" key="13">
    <source>
        <dbReference type="RuleBase" id="RU004450"/>
    </source>
</evidence>
<dbReference type="InterPro" id="IPR045083">
    <property type="entry name" value="ATP_synth_F0_asu_bact/mt"/>
</dbReference>
<dbReference type="PROSITE" id="PS00449">
    <property type="entry name" value="ATPASE_A"/>
    <property type="match status" value="1"/>
</dbReference>
<evidence type="ECO:0000256" key="11">
    <source>
        <dbReference type="ARBA" id="ARBA00023136"/>
    </source>
</evidence>
<feature type="transmembrane region" description="Helical" evidence="14">
    <location>
        <begin position="20"/>
        <end position="36"/>
    </location>
</feature>
<comment type="subunit">
    <text evidence="4">F-type ATPases have 2 components, CF(1) - the catalytic core - and CF(0) - the membrane proton channel. CF(1) has five subunits: alpha(3), beta(3), gamma(1), delta(1), epsilon(1). CF(0) has three main subunits: a, b and c.</text>
</comment>
<evidence type="ECO:0000256" key="5">
    <source>
        <dbReference type="ARBA" id="ARBA00022448"/>
    </source>
</evidence>
<dbReference type="CDD" id="cd00310">
    <property type="entry name" value="ATP-synt_Fo_a_6"/>
    <property type="match status" value="1"/>
</dbReference>
<keyword evidence="10" id="KW-0406">Ion transport</keyword>
<evidence type="ECO:0000313" key="15">
    <source>
        <dbReference type="EMBL" id="AYQ18923.1"/>
    </source>
</evidence>
<dbReference type="PANTHER" id="PTHR11410:SF0">
    <property type="entry name" value="ATP SYNTHASE SUBUNIT A"/>
    <property type="match status" value="1"/>
</dbReference>
<dbReference type="PRINTS" id="PR00123">
    <property type="entry name" value="ATPASEA"/>
</dbReference>
<dbReference type="PANTHER" id="PTHR11410">
    <property type="entry name" value="ATP SYNTHASE SUBUNIT A"/>
    <property type="match status" value="1"/>
</dbReference>
<keyword evidence="8" id="KW-0375">Hydrogen ion transport</keyword>
<evidence type="ECO:0000256" key="12">
    <source>
        <dbReference type="ARBA" id="ARBA00023310"/>
    </source>
</evidence>
<name>A0A3G3FWD3_9HYME</name>
<dbReference type="Gene3D" id="1.20.120.220">
    <property type="entry name" value="ATP synthase, F0 complex, subunit A"/>
    <property type="match status" value="1"/>
</dbReference>